<dbReference type="InterPro" id="IPR010819">
    <property type="entry name" value="AGE/CE"/>
</dbReference>
<evidence type="ECO:0000313" key="3">
    <source>
        <dbReference type="EMBL" id="MBC5729330.1"/>
    </source>
</evidence>
<dbReference type="InterPro" id="IPR012341">
    <property type="entry name" value="6hp_glycosidase-like_sf"/>
</dbReference>
<dbReference type="InterPro" id="IPR008928">
    <property type="entry name" value="6-hairpin_glycosidase_sf"/>
</dbReference>
<evidence type="ECO:0000313" key="4">
    <source>
        <dbReference type="Proteomes" id="UP000660021"/>
    </source>
</evidence>
<protein>
    <submittedName>
        <fullName evidence="3">AGE family epimerase/isomerase</fullName>
    </submittedName>
</protein>
<gene>
    <name evidence="3" type="ORF">H8S34_00575</name>
</gene>
<accession>A0ABR7HP79</accession>
<comment type="caution">
    <text evidence="3">The sequence shown here is derived from an EMBL/GenBank/DDBJ whole genome shotgun (WGS) entry which is preliminary data.</text>
</comment>
<sequence>MDTAMRERLEAHQKWIKEELDICVNFWLKNGMDHVNGGVYTCLDRKGEIYSTDKSVWMQGRCAWMFAYLCHQYGVKEEWLQASKSCLDFMEAHCINREAGNRMYFTVTAEGKPLRQRRYCFSEGFYAIANAEYYGVTGDAACLERARAAYELIYQLNNGLIQDPTGMGPKTIPTTRTGRALADPMIYLNITSVLRRVDTDPERQKLYAARAQECVETIFQYHYKPELKCTLESVAPDGTPRLDVTEGRVVNPGHDIECSWFLMEAANYAHDAETHATAVKIFDQAFEAGWDKEYGGLLYFIDCLGKPTEAYEHDMKLWWPHDEILIASMMIFRDTGDVSYLEKFEQTLDYCKKHFSDREYGEWYGYLRRDGLPTMPSTKGSTFKGPFHLPRMLSMVDNMLGQILARD</sequence>
<organism evidence="3 4">
    <name type="scientific">Pseudoflavonifractor hominis</name>
    <dbReference type="NCBI Taxonomy" id="2763059"/>
    <lineage>
        <taxon>Bacteria</taxon>
        <taxon>Bacillati</taxon>
        <taxon>Bacillota</taxon>
        <taxon>Clostridia</taxon>
        <taxon>Eubacteriales</taxon>
        <taxon>Oscillospiraceae</taxon>
        <taxon>Pseudoflavonifractor</taxon>
    </lineage>
</organism>
<dbReference type="PANTHER" id="PTHR15108">
    <property type="entry name" value="N-ACYLGLUCOSAMINE-2-EPIMERASE"/>
    <property type="match status" value="1"/>
</dbReference>
<proteinExistence type="inferred from homology"/>
<reference evidence="3 4" key="1">
    <citation type="submission" date="2020-08" db="EMBL/GenBank/DDBJ databases">
        <title>Genome public.</title>
        <authorList>
            <person name="Liu C."/>
            <person name="Sun Q."/>
        </authorList>
    </citation>
    <scope>NUCLEOTIDE SEQUENCE [LARGE SCALE GENOMIC DNA]</scope>
    <source>
        <strain evidence="3 4">New-38</strain>
    </source>
</reference>
<name>A0ABR7HP79_9FIRM</name>
<comment type="similarity">
    <text evidence="1">Belongs to the N-acylglucosamine 2-epimerase family.</text>
</comment>
<dbReference type="SUPFAM" id="SSF48208">
    <property type="entry name" value="Six-hairpin glycosidases"/>
    <property type="match status" value="1"/>
</dbReference>
<dbReference type="Proteomes" id="UP000660021">
    <property type="component" value="Unassembled WGS sequence"/>
</dbReference>
<evidence type="ECO:0000256" key="1">
    <source>
        <dbReference type="ARBA" id="ARBA00008558"/>
    </source>
</evidence>
<dbReference type="Gene3D" id="1.50.10.10">
    <property type="match status" value="1"/>
</dbReference>
<evidence type="ECO:0000256" key="2">
    <source>
        <dbReference type="ARBA" id="ARBA00023235"/>
    </source>
</evidence>
<dbReference type="Pfam" id="PF07221">
    <property type="entry name" value="GlcNAc_2-epim"/>
    <property type="match status" value="1"/>
</dbReference>
<dbReference type="EMBL" id="JACOPR010000001">
    <property type="protein sequence ID" value="MBC5729330.1"/>
    <property type="molecule type" value="Genomic_DNA"/>
</dbReference>
<keyword evidence="4" id="KW-1185">Reference proteome</keyword>
<keyword evidence="2" id="KW-0413">Isomerase</keyword>